<gene>
    <name evidence="3" type="ORF">RHTO0S_01e04522g</name>
</gene>
<reference evidence="3" key="1">
    <citation type="journal article" date="2014" name="Genome Announc.">
        <title>Draft genome sequence of Rhodosporidium toruloides CECT1137, an oleaginous yeast of biotechnological interest.</title>
        <authorList>
            <person name="Morin N."/>
            <person name="Calcas X."/>
            <person name="Devillers H."/>
            <person name="Durrens P."/>
            <person name="Sherman D.J."/>
            <person name="Nicaud J.-M."/>
            <person name="Neuveglise C."/>
        </authorList>
    </citation>
    <scope>NUCLEOTIDE SEQUENCE</scope>
    <source>
        <strain evidence="3">CECT1137</strain>
    </source>
</reference>
<keyword evidence="2" id="KW-1133">Transmembrane helix</keyword>
<accession>A0A061ADN0</accession>
<feature type="compositionally biased region" description="Low complexity" evidence="1">
    <location>
        <begin position="32"/>
        <end position="42"/>
    </location>
</feature>
<sequence length="180" mass="19889">MADFSTSVLGFRPFTLDLPRYTGLPYSIAPTSTSPTSATSASTHHKDGTHANSHVEQDNSPSIDVLRVVLPTLFGALAFFGILIALSLYVQRRQRAKEEAAGIVRAKLIRRDRSMRERSPIISPLAPVSARDSASVFELDEMDRQTLSSLKQSEDVARLERSASFKTHRLPRVPPPAYEP</sequence>
<feature type="compositionally biased region" description="Basic and acidic residues" evidence="1">
    <location>
        <begin position="44"/>
        <end position="57"/>
    </location>
</feature>
<name>A0A061ADN0_RHOTO</name>
<feature type="region of interest" description="Disordered" evidence="1">
    <location>
        <begin position="32"/>
        <end position="57"/>
    </location>
</feature>
<feature type="compositionally biased region" description="Basic and acidic residues" evidence="1">
    <location>
        <begin position="152"/>
        <end position="163"/>
    </location>
</feature>
<evidence type="ECO:0000256" key="1">
    <source>
        <dbReference type="SAM" id="MobiDB-lite"/>
    </source>
</evidence>
<keyword evidence="2" id="KW-0472">Membrane</keyword>
<feature type="transmembrane region" description="Helical" evidence="2">
    <location>
        <begin position="68"/>
        <end position="90"/>
    </location>
</feature>
<organism evidence="3">
    <name type="scientific">Rhodotorula toruloides</name>
    <name type="common">Yeast</name>
    <name type="synonym">Rhodosporidium toruloides</name>
    <dbReference type="NCBI Taxonomy" id="5286"/>
    <lineage>
        <taxon>Eukaryota</taxon>
        <taxon>Fungi</taxon>
        <taxon>Dikarya</taxon>
        <taxon>Basidiomycota</taxon>
        <taxon>Pucciniomycotina</taxon>
        <taxon>Microbotryomycetes</taxon>
        <taxon>Sporidiobolales</taxon>
        <taxon>Sporidiobolaceae</taxon>
        <taxon>Rhodotorula</taxon>
    </lineage>
</organism>
<feature type="region of interest" description="Disordered" evidence="1">
    <location>
        <begin position="148"/>
        <end position="180"/>
    </location>
</feature>
<keyword evidence="2" id="KW-0812">Transmembrane</keyword>
<proteinExistence type="predicted"/>
<dbReference type="EMBL" id="LK052936">
    <property type="protein sequence ID" value="CDR35671.1"/>
    <property type="molecule type" value="Genomic_DNA"/>
</dbReference>
<protein>
    <submittedName>
        <fullName evidence="3">RHTO0S01e04522g1_1</fullName>
    </submittedName>
</protein>
<dbReference type="AlphaFoldDB" id="A0A061ADN0"/>
<evidence type="ECO:0000313" key="3">
    <source>
        <dbReference type="EMBL" id="CDR35671.1"/>
    </source>
</evidence>
<dbReference type="OrthoDB" id="2522788at2759"/>
<evidence type="ECO:0000256" key="2">
    <source>
        <dbReference type="SAM" id="Phobius"/>
    </source>
</evidence>